<dbReference type="SMART" id="SM00490">
    <property type="entry name" value="HELICc"/>
    <property type="match status" value="1"/>
</dbReference>
<dbReference type="Pfam" id="PF00271">
    <property type="entry name" value="Helicase_C"/>
    <property type="match status" value="1"/>
</dbReference>
<dbReference type="InterPro" id="IPR049730">
    <property type="entry name" value="SNF2/RAD54-like_C"/>
</dbReference>
<evidence type="ECO:0000259" key="3">
    <source>
        <dbReference type="SMART" id="SM00490"/>
    </source>
</evidence>
<dbReference type="PANTHER" id="PTHR10799">
    <property type="entry name" value="SNF2/RAD54 HELICASE FAMILY"/>
    <property type="match status" value="1"/>
</dbReference>
<evidence type="ECO:0000313" key="5">
    <source>
        <dbReference type="Proteomes" id="UP000325433"/>
    </source>
</evidence>
<sequence length="355" mass="40096">MLYDFITSVTKEQGLSAYIAKYLERPDLGFSFFYAYTRKDTRVLVPPTIVGQAIYLASESAKLRYLARLFEKEGLSDGDSGRWLVFTHWPLVMWMTEMFLDTLSIPYVVIRSQMTAGQRNEAVAAFTASISPYKVLLTTYTCGAFGLNLQTHCSRVVCLEPLNLATLFQGSGRVHRVGQTKEQQVWILFGDHTISRFIEYNMHKKVLPEIAAQIRPKLIASVMKTISTNKEDNTDDDSEPIEATLINKEADGELSRLLGQSRSHLYFSDIYDLGYEPDNEQFAPPSTSKRPRRQTEISDNELESRPKRKRGRVEESSQPKIPVPETAKIQSNTEAALEPPQSGPSASEESHEESP</sequence>
<feature type="domain" description="Helicase C-terminal" evidence="3">
    <location>
        <begin position="93"/>
        <end position="178"/>
    </location>
</feature>
<dbReference type="Gene3D" id="3.40.50.300">
    <property type="entry name" value="P-loop containing nucleotide triphosphate hydrolases"/>
    <property type="match status" value="1"/>
</dbReference>
<keyword evidence="1 4" id="KW-0378">Hydrolase</keyword>
<dbReference type="AlphaFoldDB" id="A0A5N6W075"/>
<name>A0A5N6W075_9EURO</name>
<protein>
    <submittedName>
        <fullName evidence="4">P-loop containing nucleoside triphosphate hydrolase protein</fullName>
    </submittedName>
</protein>
<accession>A0A5N6W075</accession>
<dbReference type="InterPro" id="IPR027417">
    <property type="entry name" value="P-loop_NTPase"/>
</dbReference>
<keyword evidence="5" id="KW-1185">Reference proteome</keyword>
<gene>
    <name evidence="4" type="ORF">BDV41DRAFT_223646</name>
</gene>
<dbReference type="InterPro" id="IPR001650">
    <property type="entry name" value="Helicase_C-like"/>
</dbReference>
<feature type="region of interest" description="Disordered" evidence="2">
    <location>
        <begin position="277"/>
        <end position="355"/>
    </location>
</feature>
<dbReference type="CDD" id="cd18793">
    <property type="entry name" value="SF2_C_SNF"/>
    <property type="match status" value="1"/>
</dbReference>
<evidence type="ECO:0000256" key="1">
    <source>
        <dbReference type="ARBA" id="ARBA00022801"/>
    </source>
</evidence>
<reference evidence="5" key="1">
    <citation type="submission" date="2019-04" db="EMBL/GenBank/DDBJ databases">
        <title>Friends and foes A comparative genomics studyof 23 Aspergillus species from section Flavi.</title>
        <authorList>
            <consortium name="DOE Joint Genome Institute"/>
            <person name="Kjaerbolling I."/>
            <person name="Vesth T."/>
            <person name="Frisvad J.C."/>
            <person name="Nybo J.L."/>
            <person name="Theobald S."/>
            <person name="Kildgaard S."/>
            <person name="Isbrandt T."/>
            <person name="Kuo A."/>
            <person name="Sato A."/>
            <person name="Lyhne E.K."/>
            <person name="Kogle M.E."/>
            <person name="Wiebenga A."/>
            <person name="Kun R.S."/>
            <person name="Lubbers R.J."/>
            <person name="Makela M.R."/>
            <person name="Barry K."/>
            <person name="Chovatia M."/>
            <person name="Clum A."/>
            <person name="Daum C."/>
            <person name="Haridas S."/>
            <person name="He G."/>
            <person name="LaButti K."/>
            <person name="Lipzen A."/>
            <person name="Mondo S."/>
            <person name="Riley R."/>
            <person name="Salamov A."/>
            <person name="Simmons B.A."/>
            <person name="Magnuson J.K."/>
            <person name="Henrissat B."/>
            <person name="Mortensen U.H."/>
            <person name="Larsen T.O."/>
            <person name="Devries R.P."/>
            <person name="Grigoriev I.V."/>
            <person name="Machida M."/>
            <person name="Baker S.E."/>
            <person name="Andersen M.R."/>
        </authorList>
    </citation>
    <scope>NUCLEOTIDE SEQUENCE [LARGE SCALE GENOMIC DNA]</scope>
    <source>
        <strain evidence="5">CBS 130015</strain>
    </source>
</reference>
<dbReference type="GO" id="GO:0016787">
    <property type="term" value="F:hydrolase activity"/>
    <property type="evidence" value="ECO:0007669"/>
    <property type="project" value="UniProtKB-KW"/>
</dbReference>
<dbReference type="EMBL" id="ML738320">
    <property type="protein sequence ID" value="KAE8314151.1"/>
    <property type="molecule type" value="Genomic_DNA"/>
</dbReference>
<evidence type="ECO:0000313" key="4">
    <source>
        <dbReference type="EMBL" id="KAE8314151.1"/>
    </source>
</evidence>
<proteinExistence type="predicted"/>
<organism evidence="4 5">
    <name type="scientific">Aspergillus transmontanensis</name>
    <dbReference type="NCBI Taxonomy" id="1034304"/>
    <lineage>
        <taxon>Eukaryota</taxon>
        <taxon>Fungi</taxon>
        <taxon>Dikarya</taxon>
        <taxon>Ascomycota</taxon>
        <taxon>Pezizomycotina</taxon>
        <taxon>Eurotiomycetes</taxon>
        <taxon>Eurotiomycetidae</taxon>
        <taxon>Eurotiales</taxon>
        <taxon>Aspergillaceae</taxon>
        <taxon>Aspergillus</taxon>
        <taxon>Aspergillus subgen. Circumdati</taxon>
    </lineage>
</organism>
<dbReference type="Proteomes" id="UP000325433">
    <property type="component" value="Unassembled WGS sequence"/>
</dbReference>
<evidence type="ECO:0000256" key="2">
    <source>
        <dbReference type="SAM" id="MobiDB-lite"/>
    </source>
</evidence>
<dbReference type="SUPFAM" id="SSF52540">
    <property type="entry name" value="P-loop containing nucleoside triphosphate hydrolases"/>
    <property type="match status" value="1"/>
</dbReference>